<feature type="transmembrane region" description="Helical" evidence="1">
    <location>
        <begin position="36"/>
        <end position="55"/>
    </location>
</feature>
<evidence type="ECO:0000313" key="3">
    <source>
        <dbReference type="Proteomes" id="UP000000268"/>
    </source>
</evidence>
<dbReference type="EMBL" id="CP000828">
    <property type="protein sequence ID" value="ABW27830.1"/>
    <property type="molecule type" value="Genomic_DNA"/>
</dbReference>
<dbReference type="AlphaFoldDB" id="B0CA95"/>
<evidence type="ECO:0008006" key="4">
    <source>
        <dbReference type="Google" id="ProtNLM"/>
    </source>
</evidence>
<keyword evidence="1" id="KW-1133">Transmembrane helix</keyword>
<dbReference type="eggNOG" id="COG1808">
    <property type="taxonomic scope" value="Bacteria"/>
</dbReference>
<dbReference type="OrthoDB" id="9790659at2"/>
<evidence type="ECO:0000313" key="2">
    <source>
        <dbReference type="EMBL" id="ABW27830.1"/>
    </source>
</evidence>
<dbReference type="PANTHER" id="PTHR20992">
    <property type="entry name" value="AT15442P-RELATED"/>
    <property type="match status" value="1"/>
</dbReference>
<feature type="transmembrane region" description="Helical" evidence="1">
    <location>
        <begin position="268"/>
        <end position="287"/>
    </location>
</feature>
<dbReference type="Gene3D" id="3.30.1330.60">
    <property type="entry name" value="OmpA-like domain"/>
    <property type="match status" value="1"/>
</dbReference>
<dbReference type="STRING" id="329726.AM1_2830"/>
<feature type="transmembrane region" description="Helical" evidence="1">
    <location>
        <begin position="60"/>
        <end position="80"/>
    </location>
</feature>
<keyword evidence="1" id="KW-0812">Transmembrane</keyword>
<evidence type="ECO:0000256" key="1">
    <source>
        <dbReference type="SAM" id="Phobius"/>
    </source>
</evidence>
<dbReference type="InterPro" id="IPR005240">
    <property type="entry name" value="DUF389"/>
</dbReference>
<keyword evidence="3" id="KW-1185">Reference proteome</keyword>
<dbReference type="InterPro" id="IPR036737">
    <property type="entry name" value="OmpA-like_sf"/>
</dbReference>
<feature type="transmembrane region" description="Helical" evidence="1">
    <location>
        <begin position="131"/>
        <end position="149"/>
    </location>
</feature>
<feature type="transmembrane region" description="Helical" evidence="1">
    <location>
        <begin position="92"/>
        <end position="111"/>
    </location>
</feature>
<proteinExistence type="predicted"/>
<gene>
    <name evidence="2" type="ordered locus">AM1_2830</name>
</gene>
<dbReference type="SUPFAM" id="SSF103088">
    <property type="entry name" value="OmpA-like"/>
    <property type="match status" value="1"/>
</dbReference>
<reference evidence="2 3" key="1">
    <citation type="journal article" date="2008" name="Proc. Natl. Acad. Sci. U.S.A.">
        <title>Niche adaptation and genome expansion in the chlorophyll d-producing cyanobacterium Acaryochloris marina.</title>
        <authorList>
            <person name="Swingley W.D."/>
            <person name="Chen M."/>
            <person name="Cheung P.C."/>
            <person name="Conrad A.L."/>
            <person name="Dejesa L.C."/>
            <person name="Hao J."/>
            <person name="Honchak B.M."/>
            <person name="Karbach L.E."/>
            <person name="Kurdoglu A."/>
            <person name="Lahiri S."/>
            <person name="Mastrian S.D."/>
            <person name="Miyashita H."/>
            <person name="Page L."/>
            <person name="Ramakrishna P."/>
            <person name="Satoh S."/>
            <person name="Sattley W.M."/>
            <person name="Shimada Y."/>
            <person name="Taylor H.L."/>
            <person name="Tomo T."/>
            <person name="Tsuchiya T."/>
            <person name="Wang Z.T."/>
            <person name="Raymond J."/>
            <person name="Mimuro M."/>
            <person name="Blankenship R.E."/>
            <person name="Touchman J.W."/>
        </authorList>
    </citation>
    <scope>NUCLEOTIDE SEQUENCE [LARGE SCALE GENOMIC DNA]</scope>
    <source>
        <strain evidence="3">MBIC 11017</strain>
    </source>
</reference>
<name>B0CA95_ACAM1</name>
<dbReference type="KEGG" id="amr:AM1_2830"/>
<protein>
    <recommendedName>
        <fullName evidence="4">DUF389 domain-containing protein</fullName>
    </recommendedName>
</protein>
<feature type="transmembrane region" description="Helical" evidence="1">
    <location>
        <begin position="201"/>
        <end position="221"/>
    </location>
</feature>
<sequence length="589" mass="64068">MALHLRNWLADHLEISPRRKAEIYHSLLDSVSLGDISYWLQVLFSAGIATLGLVLNSPAVIIGAMLISPLMGGILANGLAFAVGDLVLGTRAIVNLAVSCLAAIVFAILIIAPIPFKELTPEIAARTQPNALDLFIALFSGALGSIATAKEPKGVVTSIPGVAIAVALMPPLCVVGYGIGIRLSSDVVGISGFQIARGGGLLFLTNLAAITLMSMLVFLALNIGMPEVKSQAIEWHAEDPESRWVQNLLTRLPVTNQLQKIGSLPSRLVVILLPILALLIPLNQAFLRLQTELAQKQEDNALRRLATTIWQRNFANTATGEPRSYISQLSTAAIEDKLTVQLTVFTSEPYTLDDRQQFRETLARQLNRPVNSLDIQLIEILTASNELLARLADDSVAPEPITPDTPPISVSQAQVTLLQTVDKALGTMVLPTPALPLRHEVSTSAINPLTLKIIYLSDRDIGKDAQTLLREDLRNRLQSPMTQVILERVPTFPTPLNFELDLSAISPASQQTLKQVGTILQQQPNLSVDIVARAETLENPVMNENRIKAVQTVLTKTWGINPQRIQSRSGPILKRGERPTVLLKINLKQ</sequence>
<accession>B0CA95</accession>
<keyword evidence="1" id="KW-0472">Membrane</keyword>
<feature type="transmembrane region" description="Helical" evidence="1">
    <location>
        <begin position="155"/>
        <end position="180"/>
    </location>
</feature>
<dbReference type="Pfam" id="PF04087">
    <property type="entry name" value="DUF389"/>
    <property type="match status" value="1"/>
</dbReference>
<organism evidence="2 3">
    <name type="scientific">Acaryochloris marina (strain MBIC 11017)</name>
    <dbReference type="NCBI Taxonomy" id="329726"/>
    <lineage>
        <taxon>Bacteria</taxon>
        <taxon>Bacillati</taxon>
        <taxon>Cyanobacteriota</taxon>
        <taxon>Cyanophyceae</taxon>
        <taxon>Acaryochloridales</taxon>
        <taxon>Acaryochloridaceae</taxon>
        <taxon>Acaryochloris</taxon>
    </lineage>
</organism>
<dbReference type="PANTHER" id="PTHR20992:SF9">
    <property type="entry name" value="AT15442P-RELATED"/>
    <property type="match status" value="1"/>
</dbReference>
<dbReference type="RefSeq" id="WP_012163274.1">
    <property type="nucleotide sequence ID" value="NC_009925.1"/>
</dbReference>
<dbReference type="Proteomes" id="UP000000268">
    <property type="component" value="Chromosome"/>
</dbReference>
<dbReference type="HOGENOM" id="CLU_032883_0_0_3"/>